<protein>
    <recommendedName>
        <fullName evidence="10">Flavin-containing monooxygenase</fullName>
        <ecNumber evidence="10">1.-.-.-</ecNumber>
    </recommendedName>
</protein>
<reference evidence="11 12" key="3">
    <citation type="journal article" date="2010" name="BMC Genomics">
        <title>Transcriptome sequencing and comparative analysis of cucumber flowers with different sex types.</title>
        <authorList>
            <person name="Guo S."/>
            <person name="Zheng Y."/>
            <person name="Joung J.G."/>
            <person name="Liu S."/>
            <person name="Zhang Z."/>
            <person name="Crasta O.R."/>
            <person name="Sobral B.W."/>
            <person name="Xu Y."/>
            <person name="Huang S."/>
            <person name="Fei Z."/>
        </authorList>
    </citation>
    <scope>NUCLEOTIDE SEQUENCE [LARGE SCALE GENOMIC DNA]</scope>
    <source>
        <strain evidence="12">cv. 9930</strain>
    </source>
</reference>
<accession>A0A0A0KDV0</accession>
<dbReference type="InterPro" id="IPR000960">
    <property type="entry name" value="Flavin_mOase"/>
</dbReference>
<comment type="similarity">
    <text evidence="3 10">Belongs to the FMO family.</text>
</comment>
<reference evidence="11 12" key="2">
    <citation type="journal article" date="2009" name="PLoS ONE">
        <title>An integrated genetic and cytogenetic map of the cucumber genome.</title>
        <authorList>
            <person name="Ren Y."/>
            <person name="Zhang Z."/>
            <person name="Liu J."/>
            <person name="Staub J.E."/>
            <person name="Han Y."/>
            <person name="Cheng Z."/>
            <person name="Li X."/>
            <person name="Lu J."/>
            <person name="Miao H."/>
            <person name="Kang H."/>
            <person name="Xie B."/>
            <person name="Gu X."/>
            <person name="Wang X."/>
            <person name="Du Y."/>
            <person name="Jin W."/>
            <person name="Huang S."/>
        </authorList>
    </citation>
    <scope>NUCLEOTIDE SEQUENCE [LARGE SCALE GENOMIC DNA]</scope>
    <source>
        <strain evidence="12">cv. 9930</strain>
    </source>
</reference>
<dbReference type="OrthoDB" id="66881at2759"/>
<dbReference type="PANTHER" id="PTHR43539:SF9">
    <property type="entry name" value="INDOLE-3-PYRUVATE MONOOXYGENASE YUCCA11-RELATED"/>
    <property type="match status" value="1"/>
</dbReference>
<dbReference type="eggNOG" id="KOG1399">
    <property type="taxonomic scope" value="Eukaryota"/>
</dbReference>
<evidence type="ECO:0000256" key="4">
    <source>
        <dbReference type="ARBA" id="ARBA00022630"/>
    </source>
</evidence>
<keyword evidence="8" id="KW-0073">Auxin biosynthesis</keyword>
<dbReference type="GO" id="GO:0050661">
    <property type="term" value="F:NADP binding"/>
    <property type="evidence" value="ECO:0007669"/>
    <property type="project" value="InterPro"/>
</dbReference>
<evidence type="ECO:0000256" key="8">
    <source>
        <dbReference type="ARBA" id="ARBA00023070"/>
    </source>
</evidence>
<dbReference type="EMBL" id="CM002927">
    <property type="protein sequence ID" value="KGN47733.1"/>
    <property type="molecule type" value="Genomic_DNA"/>
</dbReference>
<dbReference type="Proteomes" id="UP000029981">
    <property type="component" value="Chromosome 6"/>
</dbReference>
<dbReference type="PIRSF" id="PIRSF000332">
    <property type="entry name" value="FMO"/>
    <property type="match status" value="1"/>
</dbReference>
<keyword evidence="6" id="KW-0521">NADP</keyword>
<keyword evidence="10" id="KW-0503">Monooxygenase</keyword>
<dbReference type="STRING" id="3659.A0A0A0KDV0"/>
<dbReference type="OMA" id="EHFNICP"/>
<dbReference type="SUPFAM" id="SSF51905">
    <property type="entry name" value="FAD/NAD(P)-binding domain"/>
    <property type="match status" value="2"/>
</dbReference>
<comment type="catalytic activity">
    <reaction evidence="9">
        <text>indole-3-pyruvate + NADPH + O2 + H(+) = (indol-3-yl)acetate + CO2 + NADP(+) + H2O</text>
        <dbReference type="Rhea" id="RHEA:34331"/>
        <dbReference type="ChEBI" id="CHEBI:15377"/>
        <dbReference type="ChEBI" id="CHEBI:15378"/>
        <dbReference type="ChEBI" id="CHEBI:15379"/>
        <dbReference type="ChEBI" id="CHEBI:16526"/>
        <dbReference type="ChEBI" id="CHEBI:17640"/>
        <dbReference type="ChEBI" id="CHEBI:30854"/>
        <dbReference type="ChEBI" id="CHEBI:57783"/>
        <dbReference type="ChEBI" id="CHEBI:58349"/>
        <dbReference type="EC" id="1.14.13.168"/>
    </reaction>
</comment>
<name>A0A0A0KDV0_CUCSA</name>
<reference evidence="11 12" key="4">
    <citation type="journal article" date="2011" name="BMC Genomics">
        <title>RNA-Seq improves annotation of protein-coding genes in the cucumber genome.</title>
        <authorList>
            <person name="Li Z."/>
            <person name="Zhang Z."/>
            <person name="Yan P."/>
            <person name="Huang S."/>
            <person name="Fei Z."/>
            <person name="Lin K."/>
        </authorList>
    </citation>
    <scope>NUCLEOTIDE SEQUENCE [LARGE SCALE GENOMIC DNA]</scope>
    <source>
        <strain evidence="12">cv. 9930</strain>
    </source>
</reference>
<organism evidence="11 12">
    <name type="scientific">Cucumis sativus</name>
    <name type="common">Cucumber</name>
    <dbReference type="NCBI Taxonomy" id="3659"/>
    <lineage>
        <taxon>Eukaryota</taxon>
        <taxon>Viridiplantae</taxon>
        <taxon>Streptophyta</taxon>
        <taxon>Embryophyta</taxon>
        <taxon>Tracheophyta</taxon>
        <taxon>Spermatophyta</taxon>
        <taxon>Magnoliopsida</taxon>
        <taxon>eudicotyledons</taxon>
        <taxon>Gunneridae</taxon>
        <taxon>Pentapetalae</taxon>
        <taxon>rosids</taxon>
        <taxon>fabids</taxon>
        <taxon>Cucurbitales</taxon>
        <taxon>Cucurbitaceae</taxon>
        <taxon>Benincaseae</taxon>
        <taxon>Cucumis</taxon>
    </lineage>
</organism>
<evidence type="ECO:0000313" key="11">
    <source>
        <dbReference type="EMBL" id="KGN47733.1"/>
    </source>
</evidence>
<dbReference type="GO" id="GO:0103075">
    <property type="term" value="F:indole-3-pyruvate monooxygenase activity"/>
    <property type="evidence" value="ECO:0007669"/>
    <property type="project" value="UniProtKB-EC"/>
</dbReference>
<evidence type="ECO:0000256" key="3">
    <source>
        <dbReference type="ARBA" id="ARBA00009183"/>
    </source>
</evidence>
<evidence type="ECO:0000256" key="6">
    <source>
        <dbReference type="ARBA" id="ARBA00022857"/>
    </source>
</evidence>
<gene>
    <name evidence="11" type="ORF">Csa_6G396640</name>
</gene>
<dbReference type="InterPro" id="IPR050982">
    <property type="entry name" value="Auxin_biosynth/cation_transpt"/>
</dbReference>
<dbReference type="AlphaFoldDB" id="A0A0A0KDV0"/>
<keyword evidence="7 10" id="KW-0560">Oxidoreductase</keyword>
<evidence type="ECO:0000256" key="5">
    <source>
        <dbReference type="ARBA" id="ARBA00022827"/>
    </source>
</evidence>
<reference evidence="11 12" key="1">
    <citation type="journal article" date="2009" name="Nat. Genet.">
        <title>The genome of the cucumber, Cucumis sativus L.</title>
        <authorList>
            <person name="Huang S."/>
            <person name="Li R."/>
            <person name="Zhang Z."/>
            <person name="Li L."/>
            <person name="Gu X."/>
            <person name="Fan W."/>
            <person name="Lucas W.J."/>
            <person name="Wang X."/>
            <person name="Xie B."/>
            <person name="Ni P."/>
            <person name="Ren Y."/>
            <person name="Zhu H."/>
            <person name="Li J."/>
            <person name="Lin K."/>
            <person name="Jin W."/>
            <person name="Fei Z."/>
            <person name="Li G."/>
            <person name="Staub J."/>
            <person name="Kilian A."/>
            <person name="van der Vossen E.A."/>
            <person name="Wu Y."/>
            <person name="Guo J."/>
            <person name="He J."/>
            <person name="Jia Z."/>
            <person name="Ren Y."/>
            <person name="Tian G."/>
            <person name="Lu Y."/>
            <person name="Ruan J."/>
            <person name="Qian W."/>
            <person name="Wang M."/>
            <person name="Huang Q."/>
            <person name="Li B."/>
            <person name="Xuan Z."/>
            <person name="Cao J."/>
            <person name="Asan"/>
            <person name="Wu Z."/>
            <person name="Zhang J."/>
            <person name="Cai Q."/>
            <person name="Bai Y."/>
            <person name="Zhao B."/>
            <person name="Han Y."/>
            <person name="Li Y."/>
            <person name="Li X."/>
            <person name="Wang S."/>
            <person name="Shi Q."/>
            <person name="Liu S."/>
            <person name="Cho W.K."/>
            <person name="Kim J.Y."/>
            <person name="Xu Y."/>
            <person name="Heller-Uszynska K."/>
            <person name="Miao H."/>
            <person name="Cheng Z."/>
            <person name="Zhang S."/>
            <person name="Wu J."/>
            <person name="Yang Y."/>
            <person name="Kang H."/>
            <person name="Li M."/>
            <person name="Liang H."/>
            <person name="Ren X."/>
            <person name="Shi Z."/>
            <person name="Wen M."/>
            <person name="Jian M."/>
            <person name="Yang H."/>
            <person name="Zhang G."/>
            <person name="Yang Z."/>
            <person name="Chen R."/>
            <person name="Liu S."/>
            <person name="Li J."/>
            <person name="Ma L."/>
            <person name="Liu H."/>
            <person name="Zhou Y."/>
            <person name="Zhao J."/>
            <person name="Fang X."/>
            <person name="Li G."/>
            <person name="Fang L."/>
            <person name="Li Y."/>
            <person name="Liu D."/>
            <person name="Zheng H."/>
            <person name="Zhang Y."/>
            <person name="Qin N."/>
            <person name="Li Z."/>
            <person name="Yang G."/>
            <person name="Yang S."/>
            <person name="Bolund L."/>
            <person name="Kristiansen K."/>
            <person name="Zheng H."/>
            <person name="Li S."/>
            <person name="Zhang X."/>
            <person name="Yang H."/>
            <person name="Wang J."/>
            <person name="Sun R."/>
            <person name="Zhang B."/>
            <person name="Jiang S."/>
            <person name="Wang J."/>
            <person name="Du Y."/>
            <person name="Li S."/>
        </authorList>
    </citation>
    <scope>NUCLEOTIDE SEQUENCE [LARGE SCALE GENOMIC DNA]</scope>
    <source>
        <strain evidence="12">cv. 9930</strain>
    </source>
</reference>
<keyword evidence="4 10" id="KW-0285">Flavoprotein</keyword>
<dbReference type="GO" id="GO:0004497">
    <property type="term" value="F:monooxygenase activity"/>
    <property type="evidence" value="ECO:0000318"/>
    <property type="project" value="GO_Central"/>
</dbReference>
<comment type="cofactor">
    <cofactor evidence="1 10">
        <name>FAD</name>
        <dbReference type="ChEBI" id="CHEBI:57692"/>
    </cofactor>
</comment>
<dbReference type="PRINTS" id="PR00469">
    <property type="entry name" value="PNDRDTASEII"/>
</dbReference>
<sequence>MEETQVIVVGAGPAGLATSACLNRLSIQNIVLERDDCSASLWRKRAYDRLKLHLAKNYCNLPYMPFPDNAPTYISRVDFIKYLDEYMSSFGIQPRCCRTVEEAWYEKEEERWKVVVENTSSGEQERYVCKFLVAATGENCEGFLPNIPGLESFNGEVLHSSGYDNGQRFRGKDVLVVGCGNSGMEIAYDLSNHAANTSIVVRSPVHVLTKDIVRLGMFLLKYFPCNVVDSISINLAKLKYGDYSKYGIQRPRAGGPFLIKSKTGRSPTIDVGCMKRIRTGEVKVFPSITCIKRDQVRFAYGIVNCFDAIIFATGYKSTVINWLQDEKNHFNENGMPRERFPNHWKGENGLYCAGFGQQGLFGISNDAKKIATDISLALGLNNTTVE</sequence>
<evidence type="ECO:0000256" key="9">
    <source>
        <dbReference type="ARBA" id="ARBA00047707"/>
    </source>
</evidence>
<dbReference type="EC" id="1.-.-.-" evidence="10"/>
<dbReference type="GO" id="GO:0004499">
    <property type="term" value="F:N,N-dimethylaniline monooxygenase activity"/>
    <property type="evidence" value="ECO:0007669"/>
    <property type="project" value="InterPro"/>
</dbReference>
<proteinExistence type="inferred from homology"/>
<comment type="pathway">
    <text evidence="2">Plant hormone metabolism; auxin biosynthesis.</text>
</comment>
<evidence type="ECO:0000256" key="2">
    <source>
        <dbReference type="ARBA" id="ARBA00004814"/>
    </source>
</evidence>
<dbReference type="KEGG" id="csv:101222184"/>
<dbReference type="Pfam" id="PF00743">
    <property type="entry name" value="FMO-like"/>
    <property type="match status" value="1"/>
</dbReference>
<dbReference type="InterPro" id="IPR036188">
    <property type="entry name" value="FAD/NAD-bd_sf"/>
</dbReference>
<evidence type="ECO:0000256" key="7">
    <source>
        <dbReference type="ARBA" id="ARBA00023002"/>
    </source>
</evidence>
<dbReference type="GO" id="GO:0009851">
    <property type="term" value="P:auxin biosynthetic process"/>
    <property type="evidence" value="ECO:0007669"/>
    <property type="project" value="UniProtKB-KW"/>
</dbReference>
<evidence type="ECO:0000256" key="10">
    <source>
        <dbReference type="RuleBase" id="RU361177"/>
    </source>
</evidence>
<keyword evidence="5 10" id="KW-0274">FAD</keyword>
<evidence type="ECO:0000256" key="1">
    <source>
        <dbReference type="ARBA" id="ARBA00001974"/>
    </source>
</evidence>
<dbReference type="Gene3D" id="3.50.50.60">
    <property type="entry name" value="FAD/NAD(P)-binding domain"/>
    <property type="match status" value="1"/>
</dbReference>
<keyword evidence="12" id="KW-1185">Reference proteome</keyword>
<dbReference type="Gramene" id="KGN47733">
    <property type="protein sequence ID" value="KGN47733"/>
    <property type="gene ID" value="Csa_6G396640"/>
</dbReference>
<dbReference type="PANTHER" id="PTHR43539">
    <property type="entry name" value="FLAVIN-BINDING MONOOXYGENASE-LIKE PROTEIN (AFU_ORTHOLOGUE AFUA_4G09220)"/>
    <property type="match status" value="1"/>
</dbReference>
<dbReference type="InterPro" id="IPR020946">
    <property type="entry name" value="Flavin_mOase-like"/>
</dbReference>
<evidence type="ECO:0000313" key="12">
    <source>
        <dbReference type="Proteomes" id="UP000029981"/>
    </source>
</evidence>
<dbReference type="PRINTS" id="PR00368">
    <property type="entry name" value="FADPNR"/>
</dbReference>
<dbReference type="GO" id="GO:0050660">
    <property type="term" value="F:flavin adenine dinucleotide binding"/>
    <property type="evidence" value="ECO:0000318"/>
    <property type="project" value="GO_Central"/>
</dbReference>